<name>A0AAE3DW85_9FIRM</name>
<evidence type="ECO:0000313" key="2">
    <source>
        <dbReference type="Proteomes" id="UP001197875"/>
    </source>
</evidence>
<sequence>MSVFNIPKADALVMFGGSILTGGDLLAKSFVCLLRKESRCGENPARLDEILQRNKKKKMNLRLEPYEKERLLAKAKRSRLW</sequence>
<gene>
    <name evidence="1" type="ORF">LKD71_17170</name>
</gene>
<dbReference type="Proteomes" id="UP001197875">
    <property type="component" value="Unassembled WGS sequence"/>
</dbReference>
<reference evidence="1 2" key="1">
    <citation type="submission" date="2021-10" db="EMBL/GenBank/DDBJ databases">
        <title>Anaerobic single-cell dispensing facilitates the cultivation of human gut bacteria.</title>
        <authorList>
            <person name="Afrizal A."/>
        </authorList>
    </citation>
    <scope>NUCLEOTIDE SEQUENCE [LARGE SCALE GENOMIC DNA]</scope>
    <source>
        <strain evidence="1 2">CLA-AA-H277</strain>
    </source>
</reference>
<keyword evidence="2" id="KW-1185">Reference proteome</keyword>
<evidence type="ECO:0000313" key="1">
    <source>
        <dbReference type="EMBL" id="MCC2191495.1"/>
    </source>
</evidence>
<dbReference type="RefSeq" id="WP_227616335.1">
    <property type="nucleotide sequence ID" value="NZ_JAJEPR010000061.1"/>
</dbReference>
<protein>
    <submittedName>
        <fullName evidence="1">Uncharacterized protein</fullName>
    </submittedName>
</protein>
<accession>A0AAE3DW85</accession>
<comment type="caution">
    <text evidence="1">The sequence shown here is derived from an EMBL/GenBank/DDBJ whole genome shotgun (WGS) entry which is preliminary data.</text>
</comment>
<organism evidence="1 2">
    <name type="scientific">Fusicatenibacter faecihominis</name>
    <dbReference type="NCBI Taxonomy" id="2881276"/>
    <lineage>
        <taxon>Bacteria</taxon>
        <taxon>Bacillati</taxon>
        <taxon>Bacillota</taxon>
        <taxon>Clostridia</taxon>
        <taxon>Lachnospirales</taxon>
        <taxon>Lachnospiraceae</taxon>
        <taxon>Fusicatenibacter</taxon>
    </lineage>
</organism>
<dbReference type="EMBL" id="JAJEPR010000061">
    <property type="protein sequence ID" value="MCC2191495.1"/>
    <property type="molecule type" value="Genomic_DNA"/>
</dbReference>
<dbReference type="AlphaFoldDB" id="A0AAE3DW85"/>
<proteinExistence type="predicted"/>